<dbReference type="GO" id="GO:0005975">
    <property type="term" value="P:carbohydrate metabolic process"/>
    <property type="evidence" value="ECO:0007669"/>
    <property type="project" value="InterPro"/>
</dbReference>
<feature type="region of interest" description="Disordered" evidence="1">
    <location>
        <begin position="1"/>
        <end position="35"/>
    </location>
</feature>
<keyword evidence="3" id="KW-1185">Reference proteome</keyword>
<dbReference type="Proteomes" id="UP000318331">
    <property type="component" value="Unassembled WGS sequence"/>
</dbReference>
<feature type="compositionally biased region" description="Low complexity" evidence="1">
    <location>
        <begin position="18"/>
        <end position="31"/>
    </location>
</feature>
<comment type="caution">
    <text evidence="2">The sequence shown here is derived from an EMBL/GenBank/DDBJ whole genome shotgun (WGS) entry which is preliminary data.</text>
</comment>
<dbReference type="GO" id="GO:0016853">
    <property type="term" value="F:isomerase activity"/>
    <property type="evidence" value="ECO:0007669"/>
    <property type="project" value="InterPro"/>
</dbReference>
<accession>A0A543I518</accession>
<dbReference type="SUPFAM" id="SSF74650">
    <property type="entry name" value="Galactose mutarotase-like"/>
    <property type="match status" value="1"/>
</dbReference>
<sequence>MKTPAADLPAPAAPSSPPGYRSSPPSSYRGGMSAAPTGEQFELTARHDGVEWRAVVTERAAGLRILTADGIDLVEPFPAEQMPPFAAGIVLVPWPNRVRDGVWHLHGAAQQLDLTEVSRGNAIHGLLRNAPYRVVDRSAASLTLGAPLYPQHGYPFRLDTRVTYELVGDGIRVTHAIQNLSDAPAPVALGAHPFLRIGGVPTGELTLTVNAHTVYTTDSRMNVTGSRPVEGSDRDLRGGVRVSALAEAVGESGALGIDAGFGGLEQRDGVTEHTLTAPDGRRLTVWGDQNIRCVQVFTTRAFGTDTVTDVAVAIEPMTAPGGALASGENLEWVLPGAEWVVTWGIRFASSAVWGGIEHAPELSENS</sequence>
<dbReference type="RefSeq" id="WP_246054497.1">
    <property type="nucleotide sequence ID" value="NZ_BAAAYS010000001.1"/>
</dbReference>
<dbReference type="AlphaFoldDB" id="A0A543I518"/>
<evidence type="ECO:0000313" key="3">
    <source>
        <dbReference type="Proteomes" id="UP000318331"/>
    </source>
</evidence>
<evidence type="ECO:0000313" key="2">
    <source>
        <dbReference type="EMBL" id="TQM65667.1"/>
    </source>
</evidence>
<dbReference type="InterPro" id="IPR008183">
    <property type="entry name" value="Aldose_1/G6P_1-epimerase"/>
</dbReference>
<name>A0A543I518_9MICO</name>
<dbReference type="Pfam" id="PF01263">
    <property type="entry name" value="Aldose_epim"/>
    <property type="match status" value="1"/>
</dbReference>
<reference evidence="2 3" key="1">
    <citation type="submission" date="2019-06" db="EMBL/GenBank/DDBJ databases">
        <title>Sequencing the genomes of 1000 actinobacteria strains.</title>
        <authorList>
            <person name="Klenk H.-P."/>
        </authorList>
    </citation>
    <scope>NUCLEOTIDE SEQUENCE [LARGE SCALE GENOMIC DNA]</scope>
    <source>
        <strain evidence="2 3">DSM 18031</strain>
    </source>
</reference>
<dbReference type="Gene3D" id="2.70.98.10">
    <property type="match status" value="1"/>
</dbReference>
<proteinExistence type="predicted"/>
<dbReference type="EMBL" id="VFPN01000001">
    <property type="protein sequence ID" value="TQM65667.1"/>
    <property type="molecule type" value="Genomic_DNA"/>
</dbReference>
<dbReference type="GO" id="GO:0030246">
    <property type="term" value="F:carbohydrate binding"/>
    <property type="evidence" value="ECO:0007669"/>
    <property type="project" value="InterPro"/>
</dbReference>
<dbReference type="CDD" id="cd09022">
    <property type="entry name" value="Aldose_epim_Ec_YihR"/>
    <property type="match status" value="1"/>
</dbReference>
<organism evidence="2 3">
    <name type="scientific">Klugiella xanthotipulae</name>
    <dbReference type="NCBI Taxonomy" id="244735"/>
    <lineage>
        <taxon>Bacteria</taxon>
        <taxon>Bacillati</taxon>
        <taxon>Actinomycetota</taxon>
        <taxon>Actinomycetes</taxon>
        <taxon>Micrococcales</taxon>
        <taxon>Microbacteriaceae</taxon>
        <taxon>Klugiella</taxon>
    </lineage>
</organism>
<gene>
    <name evidence="2" type="ORF">FB466_0476</name>
</gene>
<dbReference type="InterPro" id="IPR014718">
    <property type="entry name" value="GH-type_carb-bd"/>
</dbReference>
<dbReference type="InterPro" id="IPR037480">
    <property type="entry name" value="YihR-like"/>
</dbReference>
<dbReference type="InterPro" id="IPR011013">
    <property type="entry name" value="Gal_mutarotase_sf_dom"/>
</dbReference>
<evidence type="ECO:0000256" key="1">
    <source>
        <dbReference type="SAM" id="MobiDB-lite"/>
    </source>
</evidence>
<protein>
    <submittedName>
        <fullName evidence="2">Aldose 1-epimerase</fullName>
    </submittedName>
</protein>